<feature type="domain" description="DUF7708" evidence="4">
    <location>
        <begin position="78"/>
        <end position="218"/>
    </location>
</feature>
<dbReference type="InterPro" id="IPR056884">
    <property type="entry name" value="NPHP3-like_N"/>
</dbReference>
<dbReference type="PANTHER" id="PTHR10039">
    <property type="entry name" value="AMELOGENIN"/>
    <property type="match status" value="1"/>
</dbReference>
<name>A0A395IBK8_ASPHC</name>
<sequence>MALQLSRTGNQRQGTEDPTESLTKALASFKEALTAEQRKQFEDSTTVPDAGSVLFFVAQLDAENASKTRRSIAPRLCTFLTATQQFAGAVETFVSSHPETAALIWGGIKTAITVASNVASYFDKVTDMIKEIGLKCPTIEEFGQLYHGHVGLQRSLCEYYAVIVELCSKVIKVSRRTWHNQVFSSILSPFESEFGPYSQRLALSREQVMSQVSLASQQAAQEAKLLLEYESKENSSYRSSALNFFKISVHRQEEARQWQINKTKREKASMKIKIRQNLSPIDHIPPWKRILKQRVQSTAEWLVREDAFLEWNSSPDTSIPWCSGTMGTGKTVLMSNVVSFLHSSRRANDSVAHFFCQADNEPSLSARNILGSICRQLLDSLIERSSHEDLLSIENESERLDSNEIVEFLLSRLIMGRTYYIIVDGLDDCETVQIRQMARALEMIFQGKVGTMKIICAGRPDLEGELFKWVRPQYRIVVDQEKLTLDLDRFIVATLRDCMDEELLVFRDQKIITTIADVLRDGSKGMFLWAGLCIRDLCEKNCDEDILDALNHLPRGLAELFDSKIRQVQQGNDSHQAMDLLQYCGIVKRPLTLEEYREAFSVSVGDKSLNTKRLPNNMNRIVRGCFGLTFVDDEEYTIHYIHHSVKEYLFQRKDKEPARFNAKSITEHFGFLCMIYLNFANFSRQLVKVEKELVDPLLLGTSSIHPDSSYVKKLFWELQSSRKGRALRLLRCCDVAKSSGIVSSFL</sequence>
<dbReference type="OrthoDB" id="7464126at2759"/>
<dbReference type="GeneID" id="37194178"/>
<organism evidence="6 7">
    <name type="scientific">Aspergillus homomorphus (strain CBS 101889)</name>
    <dbReference type="NCBI Taxonomy" id="1450537"/>
    <lineage>
        <taxon>Eukaryota</taxon>
        <taxon>Fungi</taxon>
        <taxon>Dikarya</taxon>
        <taxon>Ascomycota</taxon>
        <taxon>Pezizomycotina</taxon>
        <taxon>Eurotiomycetes</taxon>
        <taxon>Eurotiomycetidae</taxon>
        <taxon>Eurotiales</taxon>
        <taxon>Aspergillaceae</taxon>
        <taxon>Aspergillus</taxon>
        <taxon>Aspergillus subgen. Circumdati</taxon>
    </lineage>
</organism>
<dbReference type="VEuPathDB" id="FungiDB:BO97DRAFT_10837"/>
<dbReference type="Proteomes" id="UP000248961">
    <property type="component" value="Unassembled WGS sequence"/>
</dbReference>
<dbReference type="Pfam" id="PF24883">
    <property type="entry name" value="NPHP3_N"/>
    <property type="match status" value="1"/>
</dbReference>
<dbReference type="EMBL" id="KZ824267">
    <property type="protein sequence ID" value="RAL17612.1"/>
    <property type="molecule type" value="Genomic_DNA"/>
</dbReference>
<dbReference type="PANTHER" id="PTHR10039:SF10">
    <property type="entry name" value="NACHT DOMAIN-CONTAINING PROTEIN"/>
    <property type="match status" value="1"/>
</dbReference>
<gene>
    <name evidence="6" type="ORF">BO97DRAFT_10837</name>
</gene>
<evidence type="ECO:0000259" key="5">
    <source>
        <dbReference type="Pfam" id="PF24883"/>
    </source>
</evidence>
<feature type="compositionally biased region" description="Polar residues" evidence="2">
    <location>
        <begin position="1"/>
        <end position="13"/>
    </location>
</feature>
<dbReference type="STRING" id="1450537.A0A395IBK8"/>
<dbReference type="InterPro" id="IPR056125">
    <property type="entry name" value="DUF7708"/>
</dbReference>
<feature type="domain" description="Nephrocystin 3-like N-terminal" evidence="5">
    <location>
        <begin position="298"/>
        <end position="459"/>
    </location>
</feature>
<evidence type="ECO:0000259" key="4">
    <source>
        <dbReference type="Pfam" id="PF24809"/>
    </source>
</evidence>
<accession>A0A395IBK8</accession>
<evidence type="ECO:0000256" key="1">
    <source>
        <dbReference type="ARBA" id="ARBA00022737"/>
    </source>
</evidence>
<dbReference type="InterPro" id="IPR054471">
    <property type="entry name" value="GPIID_WHD"/>
</dbReference>
<feature type="region of interest" description="Disordered" evidence="2">
    <location>
        <begin position="1"/>
        <end position="20"/>
    </location>
</feature>
<reference evidence="6 7" key="1">
    <citation type="submission" date="2018-02" db="EMBL/GenBank/DDBJ databases">
        <title>The genomes of Aspergillus section Nigri reveals drivers in fungal speciation.</title>
        <authorList>
            <consortium name="DOE Joint Genome Institute"/>
            <person name="Vesth T.C."/>
            <person name="Nybo J."/>
            <person name="Theobald S."/>
            <person name="Brandl J."/>
            <person name="Frisvad J.C."/>
            <person name="Nielsen K.F."/>
            <person name="Lyhne E.K."/>
            <person name="Kogle M.E."/>
            <person name="Kuo A."/>
            <person name="Riley R."/>
            <person name="Clum A."/>
            <person name="Nolan M."/>
            <person name="Lipzen A."/>
            <person name="Salamov A."/>
            <person name="Henrissat B."/>
            <person name="Wiebenga A."/>
            <person name="De vries R.P."/>
            <person name="Grigoriev I.V."/>
            <person name="Mortensen U.H."/>
            <person name="Andersen M.R."/>
            <person name="Baker S.E."/>
        </authorList>
    </citation>
    <scope>NUCLEOTIDE SEQUENCE [LARGE SCALE GENOMIC DNA]</scope>
    <source>
        <strain evidence="6 7">CBS 101889</strain>
    </source>
</reference>
<keyword evidence="7" id="KW-1185">Reference proteome</keyword>
<protein>
    <submittedName>
        <fullName evidence="6">Uncharacterized protein</fullName>
    </submittedName>
</protein>
<feature type="domain" description="GPI inositol-deacylase winged helix" evidence="3">
    <location>
        <begin position="575"/>
        <end position="651"/>
    </location>
</feature>
<dbReference type="SUPFAM" id="SSF52540">
    <property type="entry name" value="P-loop containing nucleoside triphosphate hydrolases"/>
    <property type="match status" value="1"/>
</dbReference>
<evidence type="ECO:0000313" key="6">
    <source>
        <dbReference type="EMBL" id="RAL17612.1"/>
    </source>
</evidence>
<dbReference type="Gene3D" id="3.40.50.300">
    <property type="entry name" value="P-loop containing nucleotide triphosphate hydrolases"/>
    <property type="match status" value="1"/>
</dbReference>
<keyword evidence="1" id="KW-0677">Repeat</keyword>
<dbReference type="Pfam" id="PF22939">
    <property type="entry name" value="WHD_GPIID"/>
    <property type="match status" value="1"/>
</dbReference>
<proteinExistence type="predicted"/>
<dbReference type="RefSeq" id="XP_025556766.1">
    <property type="nucleotide sequence ID" value="XM_025689889.1"/>
</dbReference>
<evidence type="ECO:0000256" key="2">
    <source>
        <dbReference type="SAM" id="MobiDB-lite"/>
    </source>
</evidence>
<dbReference type="InterPro" id="IPR027417">
    <property type="entry name" value="P-loop_NTPase"/>
</dbReference>
<dbReference type="Pfam" id="PF24809">
    <property type="entry name" value="DUF7708"/>
    <property type="match status" value="1"/>
</dbReference>
<evidence type="ECO:0000259" key="3">
    <source>
        <dbReference type="Pfam" id="PF22939"/>
    </source>
</evidence>
<dbReference type="AlphaFoldDB" id="A0A395IBK8"/>
<evidence type="ECO:0000313" key="7">
    <source>
        <dbReference type="Proteomes" id="UP000248961"/>
    </source>
</evidence>